<evidence type="ECO:0000256" key="2">
    <source>
        <dbReference type="SAM" id="SignalP"/>
    </source>
</evidence>
<feature type="chain" id="PRO_5046462299" description="Bifunctional metallophosphatase/5'-nucleotidase" evidence="2">
    <location>
        <begin position="41"/>
        <end position="820"/>
    </location>
</feature>
<reference evidence="7" key="1">
    <citation type="journal article" date="2019" name="Int. J. Syst. Evol. Microbiol.">
        <title>The Global Catalogue of Microorganisms (GCM) 10K type strain sequencing project: providing services to taxonomists for standard genome sequencing and annotation.</title>
        <authorList>
            <consortium name="The Broad Institute Genomics Platform"/>
            <consortium name="The Broad Institute Genome Sequencing Center for Infectious Disease"/>
            <person name="Wu L."/>
            <person name="Ma J."/>
        </authorList>
    </citation>
    <scope>NUCLEOTIDE SEQUENCE [LARGE SCALE GENOMIC DNA]</scope>
    <source>
        <strain evidence="7">JCM 18959</strain>
    </source>
</reference>
<dbReference type="PROSITE" id="PS51318">
    <property type="entry name" value="TAT"/>
    <property type="match status" value="1"/>
</dbReference>
<dbReference type="Gene3D" id="2.60.40.10">
    <property type="entry name" value="Immunoglobulins"/>
    <property type="match status" value="1"/>
</dbReference>
<sequence>MRSDPRSAPPSFRRRLALGASALTVAALTTGGLAVPAAYAATTDVQILATNDFHGRILDNTSNGEAGAAVLAGAVEQLRAANPNTVFAAAGDLIGASTFESFIQHDKPTIDALNAAGLDVSAVGNHELDQGYNDLVNRVMAPYDATTNPFGGAQWQYIAANLKMKTTGDRAVPATWVKDVGGVQVGFVGAVTEDLPTLVSPGGIADITVEDIVTSVNTEAADLVAEGADIVVMLVHEGATSTDCGTMDDSGTWADIVNNVSPDVDAIVSGHTHLAYNCSFPVAAWQSQGRAVTERPVVSAGQYGTNLNQLIFSVDDAGTVTAKSQQILPLEVGVTVPPVPPATTPTTRWDPLYPADPTVAAIAKAAADQAKVLGAVPLGTIAGAFNRAVAVDSKDPAKTVENRGGESTLGNLVAEVQRWATEAPESGSAQIAFMNPGGLRQDMVGSNAAGYPATLTYQQAAVVQPFANTLVNMQLTGAQIKTVLEQQWQRDSLNKVATRPFLRLGVSEGFTYTYSQQDVTEFQKDDPKTADVDESTISYTAPKGTVTGMWLNGEQIDPAATYSVTVNSFLSTGGDNFFELGKGANKRDTGKVDLAAMVDYMATFAASTPLPVDYAQHAVEVAFPAGAPSAYDPGATVAFGVKSWAMSTATDVKDSEIAVSLDGVALGSFPVDNTIGTAVYDNYGTAAVSVTLPRTLAFGSVAQLTLTGAQTGTSVVVPVTIDKADSSTVGLPNKLIVTGNGALQFTTIVVAERLTRVTGEVTIYDGSTAIATATLTERSHGIVKVKLPKLDKGVHRLSVVYSGSDTVKSSTSPKVTIVVR</sequence>
<evidence type="ECO:0000259" key="3">
    <source>
        <dbReference type="Pfam" id="PF00149"/>
    </source>
</evidence>
<gene>
    <name evidence="6" type="ORF">GCM10025760_31970</name>
</gene>
<evidence type="ECO:0000256" key="1">
    <source>
        <dbReference type="ARBA" id="ARBA00022729"/>
    </source>
</evidence>
<protein>
    <recommendedName>
        <fullName evidence="8">Bifunctional metallophosphatase/5'-nucleotidase</fullName>
    </recommendedName>
</protein>
<dbReference type="Gene3D" id="3.60.21.10">
    <property type="match status" value="1"/>
</dbReference>
<dbReference type="InterPro" id="IPR006311">
    <property type="entry name" value="TAT_signal"/>
</dbReference>
<evidence type="ECO:0000259" key="4">
    <source>
        <dbReference type="Pfam" id="PF02872"/>
    </source>
</evidence>
<dbReference type="PRINTS" id="PR01607">
    <property type="entry name" value="APYRASEFAMLY"/>
</dbReference>
<dbReference type="SUPFAM" id="SSF56300">
    <property type="entry name" value="Metallo-dependent phosphatases"/>
    <property type="match status" value="1"/>
</dbReference>
<dbReference type="InterPro" id="IPR008334">
    <property type="entry name" value="5'-Nucleotdase_C"/>
</dbReference>
<evidence type="ECO:0000259" key="5">
    <source>
        <dbReference type="Pfam" id="PF16640"/>
    </source>
</evidence>
<dbReference type="Pfam" id="PF16640">
    <property type="entry name" value="Big_3_5"/>
    <property type="match status" value="1"/>
</dbReference>
<dbReference type="RefSeq" id="WP_194415701.1">
    <property type="nucleotide sequence ID" value="NZ_BAABKZ010000005.1"/>
</dbReference>
<organism evidence="6 7">
    <name type="scientific">Microbacterium yannicii</name>
    <dbReference type="NCBI Taxonomy" id="671622"/>
    <lineage>
        <taxon>Bacteria</taxon>
        <taxon>Bacillati</taxon>
        <taxon>Actinomycetota</taxon>
        <taxon>Actinomycetes</taxon>
        <taxon>Micrococcales</taxon>
        <taxon>Microbacteriaceae</taxon>
        <taxon>Microbacterium</taxon>
    </lineage>
</organism>
<evidence type="ECO:0008006" key="8">
    <source>
        <dbReference type="Google" id="ProtNLM"/>
    </source>
</evidence>
<dbReference type="InterPro" id="IPR006179">
    <property type="entry name" value="5_nucleotidase/apyrase"/>
</dbReference>
<keyword evidence="7" id="KW-1185">Reference proteome</keyword>
<evidence type="ECO:0000313" key="6">
    <source>
        <dbReference type="EMBL" id="GAA5097646.1"/>
    </source>
</evidence>
<feature type="domain" description="5'-Nucleotidase C-terminal" evidence="4">
    <location>
        <begin position="401"/>
        <end position="577"/>
    </location>
</feature>
<dbReference type="InterPro" id="IPR029052">
    <property type="entry name" value="Metallo-depent_PP-like"/>
</dbReference>
<dbReference type="InterPro" id="IPR013783">
    <property type="entry name" value="Ig-like_fold"/>
</dbReference>
<dbReference type="EMBL" id="BAABKZ010000005">
    <property type="protein sequence ID" value="GAA5097646.1"/>
    <property type="molecule type" value="Genomic_DNA"/>
</dbReference>
<dbReference type="Proteomes" id="UP001501407">
    <property type="component" value="Unassembled WGS sequence"/>
</dbReference>
<proteinExistence type="predicted"/>
<feature type="domain" description="Bacterial Ig-like" evidence="5">
    <location>
        <begin position="741"/>
        <end position="819"/>
    </location>
</feature>
<dbReference type="InterPro" id="IPR036907">
    <property type="entry name" value="5'-Nucleotdase_C_sf"/>
</dbReference>
<dbReference type="PANTHER" id="PTHR11575:SF24">
    <property type="entry name" value="5'-NUCLEOTIDASE"/>
    <property type="match status" value="1"/>
</dbReference>
<dbReference type="Pfam" id="PF02872">
    <property type="entry name" value="5_nucleotid_C"/>
    <property type="match status" value="1"/>
</dbReference>
<dbReference type="PANTHER" id="PTHR11575">
    <property type="entry name" value="5'-NUCLEOTIDASE-RELATED"/>
    <property type="match status" value="1"/>
</dbReference>
<dbReference type="PROSITE" id="PS00785">
    <property type="entry name" value="5_NUCLEOTIDASE_1"/>
    <property type="match status" value="1"/>
</dbReference>
<keyword evidence="1 2" id="KW-0732">Signal</keyword>
<comment type="caution">
    <text evidence="6">The sequence shown here is derived from an EMBL/GenBank/DDBJ whole genome shotgun (WGS) entry which is preliminary data.</text>
</comment>
<dbReference type="Pfam" id="PF00149">
    <property type="entry name" value="Metallophos"/>
    <property type="match status" value="1"/>
</dbReference>
<dbReference type="InterPro" id="IPR032109">
    <property type="entry name" value="Big_3_5"/>
</dbReference>
<accession>A0ABP9MJM0</accession>
<feature type="domain" description="Calcineurin-like phosphoesterase" evidence="3">
    <location>
        <begin position="47"/>
        <end position="273"/>
    </location>
</feature>
<name>A0ABP9MJM0_9MICO</name>
<dbReference type="SUPFAM" id="SSF55816">
    <property type="entry name" value="5'-nucleotidase (syn. UDP-sugar hydrolase), C-terminal domain"/>
    <property type="match status" value="1"/>
</dbReference>
<dbReference type="InterPro" id="IPR004843">
    <property type="entry name" value="Calcineurin-like_PHP"/>
</dbReference>
<feature type="signal peptide" evidence="2">
    <location>
        <begin position="1"/>
        <end position="40"/>
    </location>
</feature>
<evidence type="ECO:0000313" key="7">
    <source>
        <dbReference type="Proteomes" id="UP001501407"/>
    </source>
</evidence>
<dbReference type="Gene3D" id="3.90.780.10">
    <property type="entry name" value="5'-Nucleotidase, C-terminal domain"/>
    <property type="match status" value="1"/>
</dbReference>
<dbReference type="InterPro" id="IPR006146">
    <property type="entry name" value="5'-Nucleotdase_CS"/>
</dbReference>